<dbReference type="EMBL" id="SIHI01000016">
    <property type="protein sequence ID" value="TWT49978.1"/>
    <property type="molecule type" value="Genomic_DNA"/>
</dbReference>
<keyword evidence="3" id="KW-1003">Cell membrane</keyword>
<protein>
    <submittedName>
        <fullName evidence="20">Undecaprenol kinase</fullName>
        <ecNumber evidence="20">2.7.1.66</ecNumber>
    </submittedName>
</protein>
<comment type="subcellular location">
    <subcellularLocation>
        <location evidence="1">Cell membrane</location>
        <topology evidence="1">Multi-pass membrane protein</topology>
    </subcellularLocation>
</comment>
<keyword evidence="9 17" id="KW-0067">ATP-binding</keyword>
<dbReference type="PROSITE" id="PS01069">
    <property type="entry name" value="DAGK_PROKAR"/>
    <property type="match status" value="1"/>
</dbReference>
<dbReference type="GO" id="GO:0008654">
    <property type="term" value="P:phospholipid biosynthetic process"/>
    <property type="evidence" value="ECO:0007669"/>
    <property type="project" value="UniProtKB-KW"/>
</dbReference>
<comment type="similarity">
    <text evidence="2">Belongs to the bacterial diacylglycerol kinase family.</text>
</comment>
<feature type="binding site" evidence="17">
    <location>
        <position position="24"/>
    </location>
    <ligand>
        <name>ATP</name>
        <dbReference type="ChEBI" id="CHEBI:30616"/>
    </ligand>
</feature>
<proteinExistence type="inferred from homology"/>
<keyword evidence="21" id="KW-1185">Reference proteome</keyword>
<dbReference type="RefSeq" id="WP_146511224.1">
    <property type="nucleotide sequence ID" value="NZ_SIHI01000016.1"/>
</dbReference>
<dbReference type="GO" id="GO:0046872">
    <property type="term" value="F:metal ion binding"/>
    <property type="evidence" value="ECO:0007669"/>
    <property type="project" value="UniProtKB-KW"/>
</dbReference>
<dbReference type="PANTHER" id="PTHR34299:SF1">
    <property type="entry name" value="DIACYLGLYCEROL KINASE"/>
    <property type="match status" value="1"/>
</dbReference>
<keyword evidence="10 19" id="KW-1133">Transmembrane helix</keyword>
<evidence type="ECO:0000256" key="9">
    <source>
        <dbReference type="ARBA" id="ARBA00022840"/>
    </source>
</evidence>
<evidence type="ECO:0000313" key="21">
    <source>
        <dbReference type="Proteomes" id="UP000317243"/>
    </source>
</evidence>
<feature type="transmembrane region" description="Helical" evidence="19">
    <location>
        <begin position="92"/>
        <end position="112"/>
    </location>
</feature>
<feature type="active site" description="Proton acceptor" evidence="15">
    <location>
        <position position="65"/>
    </location>
</feature>
<evidence type="ECO:0000256" key="16">
    <source>
        <dbReference type="PIRSR" id="PIRSR600829-2"/>
    </source>
</evidence>
<sequence>MKNDSFLASLKIAIRSLFEAAATERNFRIQLAIAVAVIVAGLILGLTTIEWIVIAICIGGVLSAELINTAIESVVDLLQPEIDERARRAKDFAAGSVLVVSITAAVVGLLVFSRHLHEWLESGI</sequence>
<reference evidence="20 21" key="1">
    <citation type="submission" date="2019-02" db="EMBL/GenBank/DDBJ databases">
        <title>Deep-cultivation of Planctomycetes and their phenomic and genomic characterization uncovers novel biology.</title>
        <authorList>
            <person name="Wiegand S."/>
            <person name="Jogler M."/>
            <person name="Boedeker C."/>
            <person name="Pinto D."/>
            <person name="Vollmers J."/>
            <person name="Rivas-Marin E."/>
            <person name="Kohn T."/>
            <person name="Peeters S.H."/>
            <person name="Heuer A."/>
            <person name="Rast P."/>
            <person name="Oberbeckmann S."/>
            <person name="Bunk B."/>
            <person name="Jeske O."/>
            <person name="Meyerdierks A."/>
            <person name="Storesund J.E."/>
            <person name="Kallscheuer N."/>
            <person name="Luecker S."/>
            <person name="Lage O.M."/>
            <person name="Pohl T."/>
            <person name="Merkel B.J."/>
            <person name="Hornburger P."/>
            <person name="Mueller R.-W."/>
            <person name="Bruemmer F."/>
            <person name="Labrenz M."/>
            <person name="Spormann A.M."/>
            <person name="Op Den Camp H."/>
            <person name="Overmann J."/>
            <person name="Amann R."/>
            <person name="Jetten M.S.M."/>
            <person name="Mascher T."/>
            <person name="Medema M.H."/>
            <person name="Devos D.P."/>
            <person name="Kaster A.-K."/>
            <person name="Ovreas L."/>
            <person name="Rohde M."/>
            <person name="Galperin M.Y."/>
            <person name="Jogler C."/>
        </authorList>
    </citation>
    <scope>NUCLEOTIDE SEQUENCE [LARGE SCALE GENOMIC DNA]</scope>
    <source>
        <strain evidence="20 21">KOR42</strain>
    </source>
</reference>
<keyword evidence="14" id="KW-1208">Phospholipid metabolism</keyword>
<evidence type="ECO:0000256" key="7">
    <source>
        <dbReference type="ARBA" id="ARBA00022741"/>
    </source>
</evidence>
<dbReference type="CDD" id="cd14265">
    <property type="entry name" value="UDPK_IM_like"/>
    <property type="match status" value="1"/>
</dbReference>
<evidence type="ECO:0000256" key="17">
    <source>
        <dbReference type="PIRSR" id="PIRSR600829-3"/>
    </source>
</evidence>
<evidence type="ECO:0000256" key="4">
    <source>
        <dbReference type="ARBA" id="ARBA00022516"/>
    </source>
</evidence>
<keyword evidence="18" id="KW-0479">Metal-binding</keyword>
<evidence type="ECO:0000256" key="13">
    <source>
        <dbReference type="ARBA" id="ARBA00023209"/>
    </source>
</evidence>
<dbReference type="InterPro" id="IPR033717">
    <property type="entry name" value="UDPK"/>
</dbReference>
<evidence type="ECO:0000256" key="2">
    <source>
        <dbReference type="ARBA" id="ARBA00005967"/>
    </source>
</evidence>
<keyword evidence="8 20" id="KW-0418">Kinase</keyword>
<evidence type="ECO:0000256" key="14">
    <source>
        <dbReference type="ARBA" id="ARBA00023264"/>
    </source>
</evidence>
<keyword evidence="18" id="KW-0460">Magnesium</keyword>
<keyword evidence="7 17" id="KW-0547">Nucleotide-binding</keyword>
<comment type="cofactor">
    <cofactor evidence="18">
        <name>Mg(2+)</name>
        <dbReference type="ChEBI" id="CHEBI:18420"/>
    </cofactor>
    <text evidence="18">Mn(2+), Zn(2+), Cd(2+) and Co(2+) support activity to lesser extents.</text>
</comment>
<evidence type="ECO:0000256" key="3">
    <source>
        <dbReference type="ARBA" id="ARBA00022475"/>
    </source>
</evidence>
<gene>
    <name evidence="20" type="primary">dgkA</name>
    <name evidence="20" type="ORF">KOR42_37960</name>
</gene>
<dbReference type="GO" id="GO:0005886">
    <property type="term" value="C:plasma membrane"/>
    <property type="evidence" value="ECO:0007669"/>
    <property type="project" value="UniProtKB-SubCell"/>
</dbReference>
<evidence type="ECO:0000256" key="10">
    <source>
        <dbReference type="ARBA" id="ARBA00022989"/>
    </source>
</evidence>
<dbReference type="InterPro" id="IPR036945">
    <property type="entry name" value="DAGK_sf"/>
</dbReference>
<dbReference type="InterPro" id="IPR000829">
    <property type="entry name" value="DAGK"/>
</dbReference>
<evidence type="ECO:0000256" key="18">
    <source>
        <dbReference type="PIRSR" id="PIRSR600829-4"/>
    </source>
</evidence>
<feature type="binding site" evidence="17">
    <location>
        <position position="72"/>
    </location>
    <ligand>
        <name>ATP</name>
        <dbReference type="ChEBI" id="CHEBI:30616"/>
    </ligand>
</feature>
<dbReference type="Gene3D" id="1.10.287.3610">
    <property type="match status" value="1"/>
</dbReference>
<dbReference type="Proteomes" id="UP000317243">
    <property type="component" value="Unassembled WGS sequence"/>
</dbReference>
<evidence type="ECO:0000256" key="15">
    <source>
        <dbReference type="PIRSR" id="PIRSR600829-1"/>
    </source>
</evidence>
<accession>A0A5C5WGS2</accession>
<evidence type="ECO:0000256" key="8">
    <source>
        <dbReference type="ARBA" id="ARBA00022777"/>
    </source>
</evidence>
<keyword evidence="11" id="KW-0443">Lipid metabolism</keyword>
<evidence type="ECO:0000256" key="1">
    <source>
        <dbReference type="ARBA" id="ARBA00004651"/>
    </source>
</evidence>
<dbReference type="Pfam" id="PF01219">
    <property type="entry name" value="DAGK_prokar"/>
    <property type="match status" value="1"/>
</dbReference>
<dbReference type="OrthoDB" id="9789934at2"/>
<feature type="binding site" evidence="16">
    <location>
        <position position="65"/>
    </location>
    <ligand>
        <name>substrate</name>
    </ligand>
</feature>
<feature type="binding site" evidence="18">
    <location>
        <position position="24"/>
    </location>
    <ligand>
        <name>a divalent metal cation</name>
        <dbReference type="ChEBI" id="CHEBI:60240"/>
    </ligand>
</feature>
<feature type="binding site" evidence="17">
    <location>
        <begin position="90"/>
        <end position="91"/>
    </location>
    <ligand>
        <name>ATP</name>
        <dbReference type="ChEBI" id="CHEBI:30616"/>
    </ligand>
</feature>
<dbReference type="PANTHER" id="PTHR34299">
    <property type="entry name" value="DIACYLGLYCEROL KINASE"/>
    <property type="match status" value="1"/>
</dbReference>
<keyword evidence="6 19" id="KW-0812">Transmembrane</keyword>
<name>A0A5C5WGS2_9PLAN</name>
<organism evidence="20 21">
    <name type="scientific">Thalassoglobus neptunius</name>
    <dbReference type="NCBI Taxonomy" id="1938619"/>
    <lineage>
        <taxon>Bacteria</taxon>
        <taxon>Pseudomonadati</taxon>
        <taxon>Planctomycetota</taxon>
        <taxon>Planctomycetia</taxon>
        <taxon>Planctomycetales</taxon>
        <taxon>Planctomycetaceae</taxon>
        <taxon>Thalassoglobus</taxon>
    </lineage>
</organism>
<evidence type="ECO:0000256" key="12">
    <source>
        <dbReference type="ARBA" id="ARBA00023136"/>
    </source>
</evidence>
<keyword evidence="12 19" id="KW-0472">Membrane</keyword>
<keyword evidence="5 20" id="KW-0808">Transferase</keyword>
<dbReference type="GO" id="GO:0005524">
    <property type="term" value="F:ATP binding"/>
    <property type="evidence" value="ECO:0007669"/>
    <property type="project" value="UniProtKB-KW"/>
</dbReference>
<feature type="binding site" evidence="18">
    <location>
        <position position="72"/>
    </location>
    <ligand>
        <name>a divalent metal cation</name>
        <dbReference type="ChEBI" id="CHEBI:60240"/>
    </ligand>
</feature>
<evidence type="ECO:0000256" key="5">
    <source>
        <dbReference type="ARBA" id="ARBA00022679"/>
    </source>
</evidence>
<dbReference type="AlphaFoldDB" id="A0A5C5WGS2"/>
<evidence type="ECO:0000256" key="19">
    <source>
        <dbReference type="SAM" id="Phobius"/>
    </source>
</evidence>
<evidence type="ECO:0000313" key="20">
    <source>
        <dbReference type="EMBL" id="TWT49978.1"/>
    </source>
</evidence>
<keyword evidence="13" id="KW-0594">Phospholipid biosynthesis</keyword>
<dbReference type="GO" id="GO:0036433">
    <property type="term" value="F:di-trans, poly-cis-undecaprenol kinase activity"/>
    <property type="evidence" value="ECO:0007669"/>
    <property type="project" value="UniProtKB-EC"/>
</dbReference>
<evidence type="ECO:0000256" key="11">
    <source>
        <dbReference type="ARBA" id="ARBA00023098"/>
    </source>
</evidence>
<feature type="transmembrane region" description="Helical" evidence="19">
    <location>
        <begin position="27"/>
        <end position="45"/>
    </location>
</feature>
<dbReference type="EC" id="2.7.1.66" evidence="20"/>
<evidence type="ECO:0000256" key="6">
    <source>
        <dbReference type="ARBA" id="ARBA00022692"/>
    </source>
</evidence>
<comment type="caution">
    <text evidence="20">The sequence shown here is derived from an EMBL/GenBank/DDBJ whole genome shotgun (WGS) entry which is preliminary data.</text>
</comment>
<keyword evidence="4" id="KW-0444">Lipid biosynthesis</keyword>